<proteinExistence type="predicted"/>
<comment type="caution">
    <text evidence="2">The sequence shown here is derived from an EMBL/GenBank/DDBJ whole genome shotgun (WGS) entry which is preliminary data.</text>
</comment>
<gene>
    <name evidence="2" type="ORF">GCM10019016_091290</name>
</gene>
<feature type="compositionally biased region" description="Basic and acidic residues" evidence="1">
    <location>
        <begin position="8"/>
        <end position="21"/>
    </location>
</feature>
<organism evidence="2 3">
    <name type="scientific">Streptomyces prasinosporus</name>
    <dbReference type="NCBI Taxonomy" id="68256"/>
    <lineage>
        <taxon>Bacteria</taxon>
        <taxon>Bacillati</taxon>
        <taxon>Actinomycetota</taxon>
        <taxon>Actinomycetes</taxon>
        <taxon>Kitasatosporales</taxon>
        <taxon>Streptomycetaceae</taxon>
        <taxon>Streptomyces</taxon>
        <taxon>Streptomyces albogriseolus group</taxon>
    </lineage>
</organism>
<reference evidence="3" key="1">
    <citation type="journal article" date="2019" name="Int. J. Syst. Evol. Microbiol.">
        <title>The Global Catalogue of Microorganisms (GCM) 10K type strain sequencing project: providing services to taxonomists for standard genome sequencing and annotation.</title>
        <authorList>
            <consortium name="The Broad Institute Genomics Platform"/>
            <consortium name="The Broad Institute Genome Sequencing Center for Infectious Disease"/>
            <person name="Wu L."/>
            <person name="Ma J."/>
        </authorList>
    </citation>
    <scope>NUCLEOTIDE SEQUENCE [LARGE SCALE GENOMIC DNA]</scope>
    <source>
        <strain evidence="3">JCM 4816</strain>
    </source>
</reference>
<evidence type="ECO:0000313" key="3">
    <source>
        <dbReference type="Proteomes" id="UP001501455"/>
    </source>
</evidence>
<feature type="region of interest" description="Disordered" evidence="1">
    <location>
        <begin position="58"/>
        <end position="107"/>
    </location>
</feature>
<dbReference type="Proteomes" id="UP001501455">
    <property type="component" value="Unassembled WGS sequence"/>
</dbReference>
<feature type="region of interest" description="Disordered" evidence="1">
    <location>
        <begin position="1"/>
        <end position="21"/>
    </location>
</feature>
<name>A0ABP6U6B6_9ACTN</name>
<accession>A0ABP6U6B6</accession>
<protein>
    <submittedName>
        <fullName evidence="2">Uncharacterized protein</fullName>
    </submittedName>
</protein>
<evidence type="ECO:0000313" key="2">
    <source>
        <dbReference type="EMBL" id="GAA3502021.1"/>
    </source>
</evidence>
<evidence type="ECO:0000256" key="1">
    <source>
        <dbReference type="SAM" id="MobiDB-lite"/>
    </source>
</evidence>
<sequence length="107" mass="11578">MVQHHGRDHAGAEQDQDRRADDFPDEYVCVAHGGSWAPVRDGSAPDLTCRVRFPRRLRPKAGRDRAPPGVRDERAVAAGSPVGEWAVSQEDPSGGVPECTETYGDVG</sequence>
<dbReference type="EMBL" id="BAAAXF010000062">
    <property type="protein sequence ID" value="GAA3502021.1"/>
    <property type="molecule type" value="Genomic_DNA"/>
</dbReference>
<keyword evidence="3" id="KW-1185">Reference proteome</keyword>
<feature type="compositionally biased region" description="Basic and acidic residues" evidence="1">
    <location>
        <begin position="61"/>
        <end position="75"/>
    </location>
</feature>